<evidence type="ECO:0000256" key="1">
    <source>
        <dbReference type="ARBA" id="ARBA00006576"/>
    </source>
</evidence>
<reference evidence="3 4" key="1">
    <citation type="submission" date="2019-03" db="EMBL/GenBank/DDBJ databases">
        <title>Genome sequence of Sphingomonas sp. 17J27-24.</title>
        <authorList>
            <person name="Kim M."/>
            <person name="Maeng S."/>
            <person name="Sathiyaraj S."/>
        </authorList>
    </citation>
    <scope>NUCLEOTIDE SEQUENCE [LARGE SCALE GENOMIC DNA]</scope>
    <source>
        <strain evidence="3 4">17J27-24</strain>
    </source>
</reference>
<evidence type="ECO:0000313" key="3">
    <source>
        <dbReference type="EMBL" id="TFI58497.1"/>
    </source>
</evidence>
<dbReference type="GO" id="GO:0005829">
    <property type="term" value="C:cytosol"/>
    <property type="evidence" value="ECO:0007669"/>
    <property type="project" value="TreeGrafter"/>
</dbReference>
<comment type="similarity">
    <text evidence="1">Belongs to the cytidine and deoxycytidylate deaminase family.</text>
</comment>
<dbReference type="AlphaFoldDB" id="A0A4Y8ZSN2"/>
<dbReference type="PROSITE" id="PS51747">
    <property type="entry name" value="CYT_DCMP_DEAMINASES_2"/>
    <property type="match status" value="1"/>
</dbReference>
<dbReference type="EMBL" id="SPDV01000015">
    <property type="protein sequence ID" value="TFI58497.1"/>
    <property type="molecule type" value="Genomic_DNA"/>
</dbReference>
<proteinExistence type="inferred from homology"/>
<dbReference type="InterPro" id="IPR016193">
    <property type="entry name" value="Cytidine_deaminase-like"/>
</dbReference>
<dbReference type="GO" id="GO:0072527">
    <property type="term" value="P:pyrimidine-containing compound metabolic process"/>
    <property type="evidence" value="ECO:0007669"/>
    <property type="project" value="UniProtKB-ARBA"/>
</dbReference>
<dbReference type="RefSeq" id="WP_135086134.1">
    <property type="nucleotide sequence ID" value="NZ_SPDV01000015.1"/>
</dbReference>
<dbReference type="SUPFAM" id="SSF53927">
    <property type="entry name" value="Cytidine deaminase-like"/>
    <property type="match status" value="1"/>
</dbReference>
<dbReference type="InterPro" id="IPR050202">
    <property type="entry name" value="Cyt/Deoxycyt_deaminase"/>
</dbReference>
<feature type="domain" description="CMP/dCMP-type deaminase" evidence="2">
    <location>
        <begin position="1"/>
        <end position="142"/>
    </location>
</feature>
<dbReference type="GO" id="GO:0008270">
    <property type="term" value="F:zinc ion binding"/>
    <property type="evidence" value="ECO:0007669"/>
    <property type="project" value="TreeGrafter"/>
</dbReference>
<keyword evidence="3" id="KW-0378">Hydrolase</keyword>
<dbReference type="GO" id="GO:0004126">
    <property type="term" value="F:cytidine deaminase activity"/>
    <property type="evidence" value="ECO:0007669"/>
    <property type="project" value="UniProtKB-EC"/>
</dbReference>
<name>A0A4Y8ZSN2_9SPHN</name>
<dbReference type="OrthoDB" id="9795347at2"/>
<protein>
    <submittedName>
        <fullName evidence="3">Cytidine deaminase</fullName>
        <ecNumber evidence="3">3.5.4.5</ecNumber>
    </submittedName>
</protein>
<gene>
    <name evidence="3" type="ORF">E2493_09590</name>
</gene>
<dbReference type="NCBIfam" id="NF004064">
    <property type="entry name" value="PRK05578.1"/>
    <property type="match status" value="1"/>
</dbReference>
<dbReference type="InterPro" id="IPR002125">
    <property type="entry name" value="CMP_dCMP_dom"/>
</dbReference>
<evidence type="ECO:0000259" key="2">
    <source>
        <dbReference type="PROSITE" id="PS51747"/>
    </source>
</evidence>
<accession>A0A4Y8ZSN2</accession>
<organism evidence="3 4">
    <name type="scientific">Sphingomonas parva</name>
    <dbReference type="NCBI Taxonomy" id="2555898"/>
    <lineage>
        <taxon>Bacteria</taxon>
        <taxon>Pseudomonadati</taxon>
        <taxon>Pseudomonadota</taxon>
        <taxon>Alphaproteobacteria</taxon>
        <taxon>Sphingomonadales</taxon>
        <taxon>Sphingomonadaceae</taxon>
        <taxon>Sphingomonas</taxon>
    </lineage>
</organism>
<evidence type="ECO:0000313" key="4">
    <source>
        <dbReference type="Proteomes" id="UP000298213"/>
    </source>
</evidence>
<dbReference type="Gene3D" id="3.40.140.10">
    <property type="entry name" value="Cytidine Deaminase, domain 2"/>
    <property type="match status" value="1"/>
</dbReference>
<sequence length="148" mass="14952">MTKDPLIERARAAALGAYAPYSRFSVGCAIESVDGAIAVGANMENACYRLGICAELSALAAAQQAFGLENIARIAVTGGHVGDDGALAGDAVVTSCGGCRQSILEAAQVSGRDLEVIASNGNGTETRSSRISELIPHGFGPANLKDAG</sequence>
<dbReference type="CDD" id="cd01283">
    <property type="entry name" value="cytidine_deaminase"/>
    <property type="match status" value="1"/>
</dbReference>
<dbReference type="GO" id="GO:0055086">
    <property type="term" value="P:nucleobase-containing small molecule metabolic process"/>
    <property type="evidence" value="ECO:0007669"/>
    <property type="project" value="UniProtKB-ARBA"/>
</dbReference>
<dbReference type="PANTHER" id="PTHR11644">
    <property type="entry name" value="CYTIDINE DEAMINASE"/>
    <property type="match status" value="1"/>
</dbReference>
<dbReference type="PANTHER" id="PTHR11644:SF2">
    <property type="entry name" value="CYTIDINE DEAMINASE"/>
    <property type="match status" value="1"/>
</dbReference>
<dbReference type="Pfam" id="PF00383">
    <property type="entry name" value="dCMP_cyt_deam_1"/>
    <property type="match status" value="1"/>
</dbReference>
<comment type="caution">
    <text evidence="3">The sequence shown here is derived from an EMBL/GenBank/DDBJ whole genome shotgun (WGS) entry which is preliminary data.</text>
</comment>
<dbReference type="EC" id="3.5.4.5" evidence="3"/>
<dbReference type="Proteomes" id="UP000298213">
    <property type="component" value="Unassembled WGS sequence"/>
</dbReference>
<keyword evidence="4" id="KW-1185">Reference proteome</keyword>